<dbReference type="Proteomes" id="UP001145021">
    <property type="component" value="Unassembled WGS sequence"/>
</dbReference>
<dbReference type="HAMAP" id="MF_01224_B">
    <property type="entry name" value="MoaC_B"/>
    <property type="match status" value="1"/>
</dbReference>
<keyword evidence="9" id="KW-0547">Nucleotide-binding</keyword>
<dbReference type="Gene3D" id="3.20.20.70">
    <property type="entry name" value="Aldolase class I"/>
    <property type="match status" value="1"/>
</dbReference>
<comment type="catalytic activity">
    <reaction evidence="15">
        <text>GTP + AH2 + S-adenosyl-L-methionine = (8S)-3',8-cyclo-7,8-dihydroguanosine 5'-triphosphate + 5'-deoxyadenosine + L-methionine + A + H(+)</text>
        <dbReference type="Rhea" id="RHEA:49576"/>
        <dbReference type="ChEBI" id="CHEBI:13193"/>
        <dbReference type="ChEBI" id="CHEBI:15378"/>
        <dbReference type="ChEBI" id="CHEBI:17319"/>
        <dbReference type="ChEBI" id="CHEBI:17499"/>
        <dbReference type="ChEBI" id="CHEBI:37565"/>
        <dbReference type="ChEBI" id="CHEBI:57844"/>
        <dbReference type="ChEBI" id="CHEBI:59789"/>
        <dbReference type="ChEBI" id="CHEBI:131766"/>
        <dbReference type="EC" id="4.1.99.22"/>
    </reaction>
</comment>
<evidence type="ECO:0000256" key="12">
    <source>
        <dbReference type="ARBA" id="ARBA00023134"/>
    </source>
</evidence>
<evidence type="ECO:0000256" key="13">
    <source>
        <dbReference type="ARBA" id="ARBA00023150"/>
    </source>
</evidence>
<dbReference type="Pfam" id="PF06463">
    <property type="entry name" value="Mob_synth_C"/>
    <property type="match status" value="1"/>
</dbReference>
<dbReference type="InterPro" id="IPR040064">
    <property type="entry name" value="MoaA-like"/>
</dbReference>
<sequence length="564" mass="62595">MFRLCKTTYSRSPTAKHIAQTLKRRRGLQKQRPITDIGLPATILRFSTSSTQALDRSGIAPGPAPALGSATQKATLAQVTQCQPQSNAYKQPDQSLPALSDLFGRFHNYLRISVTERCNLRCQYCMPEEGIELTENDKLMTTAEIIRLARIFVGQGVEKIRLTGGEPTVRKDILDLISGLNELRPLGLKKIAMTTNGISLRRKLPHLRKAGLDGLNISLDTRDPRKFELFTRRQGSRHVLQAISEAGKLGFDFVKVNVVVMRGMNDDEVPAFVEMTHDESIDVRFIEYMPFDGNQWGRKKLVGYRDMLTNLYRIYGDNIERLPLENNHTAKGYRIKGYRGQFGFITSMTDSFCSACNRVRVMADGNLKVCLFGNTEVGLLDLLRGGASNAEIVDTIIRTKSSLTHVDESGDAHMVDVSDKMPTPRSAIARGQVRMNRETLELIKQDGIKKGNVIAVAQIAGITGAKNCSQIIPLCHPINISKVSVKFDLVERAYEEPLCCAVNIEAQVKCKGETGVEMEALSAVSIAALTVFDMCKAVSKNMRIENIRVVEKTGGKSGNWKLDN</sequence>
<evidence type="ECO:0000259" key="16">
    <source>
        <dbReference type="PROSITE" id="PS51918"/>
    </source>
</evidence>
<evidence type="ECO:0000256" key="3">
    <source>
        <dbReference type="ARBA" id="ARBA00005046"/>
    </source>
</evidence>
<comment type="cofactor">
    <cofactor evidence="2">
        <name>[4Fe-4S] cluster</name>
        <dbReference type="ChEBI" id="CHEBI:49883"/>
    </cofactor>
</comment>
<dbReference type="SMART" id="SM00729">
    <property type="entry name" value="Elp3"/>
    <property type="match status" value="1"/>
</dbReference>
<dbReference type="CDD" id="cd21117">
    <property type="entry name" value="Twitch_MoaA"/>
    <property type="match status" value="1"/>
</dbReference>
<dbReference type="SFLD" id="SFLDS00029">
    <property type="entry name" value="Radical_SAM"/>
    <property type="match status" value="1"/>
</dbReference>
<dbReference type="Pfam" id="PF01967">
    <property type="entry name" value="MoaC"/>
    <property type="match status" value="1"/>
</dbReference>
<comment type="pathway">
    <text evidence="3">Cofactor biosynthesis; molybdopterin biosynthesis.</text>
</comment>
<dbReference type="CDD" id="cd01420">
    <property type="entry name" value="MoaC_PE"/>
    <property type="match status" value="1"/>
</dbReference>
<evidence type="ECO:0000256" key="10">
    <source>
        <dbReference type="ARBA" id="ARBA00023004"/>
    </source>
</evidence>
<evidence type="ECO:0000256" key="1">
    <source>
        <dbReference type="ARBA" id="ARBA00001637"/>
    </source>
</evidence>
<dbReference type="PANTHER" id="PTHR22960">
    <property type="entry name" value="MOLYBDOPTERIN COFACTOR SYNTHESIS PROTEIN A"/>
    <property type="match status" value="1"/>
</dbReference>
<name>A0A9W8CFQ6_9FUNG</name>
<dbReference type="InterPro" id="IPR013483">
    <property type="entry name" value="MoaA"/>
</dbReference>
<proteinExistence type="inferred from homology"/>
<dbReference type="InterPro" id="IPR007197">
    <property type="entry name" value="rSAM"/>
</dbReference>
<evidence type="ECO:0000256" key="11">
    <source>
        <dbReference type="ARBA" id="ARBA00023014"/>
    </source>
</evidence>
<evidence type="ECO:0000256" key="15">
    <source>
        <dbReference type="ARBA" id="ARBA00048697"/>
    </source>
</evidence>
<dbReference type="EMBL" id="JANBOH010000531">
    <property type="protein sequence ID" value="KAJ1641974.1"/>
    <property type="molecule type" value="Genomic_DNA"/>
</dbReference>
<dbReference type="SFLD" id="SFLDG01383">
    <property type="entry name" value="cyclic_pyranopterin_phosphate"/>
    <property type="match status" value="1"/>
</dbReference>
<dbReference type="GO" id="GO:0051539">
    <property type="term" value="F:4 iron, 4 sulfur cluster binding"/>
    <property type="evidence" value="ECO:0007669"/>
    <property type="project" value="UniProtKB-KW"/>
</dbReference>
<dbReference type="NCBIfam" id="NF006870">
    <property type="entry name" value="PRK09364.1"/>
    <property type="match status" value="1"/>
</dbReference>
<accession>A0A9W8CFQ6</accession>
<dbReference type="InterPro" id="IPR002820">
    <property type="entry name" value="Mopterin_CF_biosynth-C_dom"/>
</dbReference>
<comment type="catalytic activity">
    <reaction evidence="1">
        <text>(8S)-3',8-cyclo-7,8-dihydroguanosine 5'-triphosphate = cyclic pyranopterin phosphate + diphosphate</text>
        <dbReference type="Rhea" id="RHEA:49580"/>
        <dbReference type="ChEBI" id="CHEBI:33019"/>
        <dbReference type="ChEBI" id="CHEBI:59648"/>
        <dbReference type="ChEBI" id="CHEBI:131766"/>
        <dbReference type="EC" id="4.6.1.17"/>
    </reaction>
</comment>
<reference evidence="17" key="1">
    <citation type="submission" date="2022-07" db="EMBL/GenBank/DDBJ databases">
        <title>Phylogenomic reconstructions and comparative analyses of Kickxellomycotina fungi.</title>
        <authorList>
            <person name="Reynolds N.K."/>
            <person name="Stajich J.E."/>
            <person name="Barry K."/>
            <person name="Grigoriev I.V."/>
            <person name="Crous P."/>
            <person name="Smith M.E."/>
        </authorList>
    </citation>
    <scope>NUCLEOTIDE SEQUENCE</scope>
    <source>
        <strain evidence="17">NBRC 105413</strain>
    </source>
</reference>
<dbReference type="GO" id="GO:0005525">
    <property type="term" value="F:GTP binding"/>
    <property type="evidence" value="ECO:0007669"/>
    <property type="project" value="UniProtKB-KW"/>
</dbReference>
<evidence type="ECO:0000313" key="17">
    <source>
        <dbReference type="EMBL" id="KAJ1641974.1"/>
    </source>
</evidence>
<dbReference type="GO" id="GO:0046872">
    <property type="term" value="F:metal ion binding"/>
    <property type="evidence" value="ECO:0007669"/>
    <property type="project" value="UniProtKB-KW"/>
</dbReference>
<dbReference type="NCBIfam" id="TIGR00581">
    <property type="entry name" value="moaC"/>
    <property type="match status" value="1"/>
</dbReference>
<keyword evidence="14" id="KW-0456">Lyase</keyword>
<evidence type="ECO:0000256" key="14">
    <source>
        <dbReference type="ARBA" id="ARBA00023239"/>
    </source>
</evidence>
<gene>
    <name evidence="17" type="ORF">LPJ64_006129</name>
</gene>
<dbReference type="SUPFAM" id="SSF102114">
    <property type="entry name" value="Radical SAM enzymes"/>
    <property type="match status" value="1"/>
</dbReference>
<evidence type="ECO:0000256" key="2">
    <source>
        <dbReference type="ARBA" id="ARBA00001966"/>
    </source>
</evidence>
<comment type="similarity">
    <text evidence="4">In the C-terminal section; belongs to the MoaC family.</text>
</comment>
<dbReference type="SUPFAM" id="SSF55040">
    <property type="entry name" value="Molybdenum cofactor biosynthesis protein C, MoaC"/>
    <property type="match status" value="1"/>
</dbReference>
<keyword evidence="12" id="KW-0342">GTP-binding</keyword>
<dbReference type="AlphaFoldDB" id="A0A9W8CFQ6"/>
<evidence type="ECO:0000256" key="8">
    <source>
        <dbReference type="ARBA" id="ARBA00022723"/>
    </source>
</evidence>
<dbReference type="InterPro" id="IPR050105">
    <property type="entry name" value="MoCo_biosynth_MoaA/MoaC"/>
</dbReference>
<organism evidence="17 18">
    <name type="scientific">Coemansia asiatica</name>
    <dbReference type="NCBI Taxonomy" id="1052880"/>
    <lineage>
        <taxon>Eukaryota</taxon>
        <taxon>Fungi</taxon>
        <taxon>Fungi incertae sedis</taxon>
        <taxon>Zoopagomycota</taxon>
        <taxon>Kickxellomycotina</taxon>
        <taxon>Kickxellomycetes</taxon>
        <taxon>Kickxellales</taxon>
        <taxon>Kickxellaceae</taxon>
        <taxon>Coemansia</taxon>
    </lineage>
</organism>
<keyword evidence="11" id="KW-0411">Iron-sulfur</keyword>
<comment type="caution">
    <text evidence="17">The sequence shown here is derived from an EMBL/GenBank/DDBJ whole genome shotgun (WGS) entry which is preliminary data.</text>
</comment>
<protein>
    <recommendedName>
        <fullName evidence="16">Radical SAM core domain-containing protein</fullName>
    </recommendedName>
</protein>
<dbReference type="Pfam" id="PF04055">
    <property type="entry name" value="Radical_SAM"/>
    <property type="match status" value="1"/>
</dbReference>
<evidence type="ECO:0000256" key="6">
    <source>
        <dbReference type="ARBA" id="ARBA00022485"/>
    </source>
</evidence>
<dbReference type="SFLD" id="SFLDG01067">
    <property type="entry name" value="SPASM/twitch_domain_containing"/>
    <property type="match status" value="1"/>
</dbReference>
<feature type="domain" description="Radical SAM core" evidence="16">
    <location>
        <begin position="102"/>
        <end position="325"/>
    </location>
</feature>
<dbReference type="GO" id="GO:0061799">
    <property type="term" value="F:cyclic pyranopterin monophosphate synthase activity"/>
    <property type="evidence" value="ECO:0007669"/>
    <property type="project" value="UniProtKB-EC"/>
</dbReference>
<keyword evidence="18" id="KW-1185">Reference proteome</keyword>
<dbReference type="PANTHER" id="PTHR22960:SF0">
    <property type="entry name" value="MOLYBDENUM COFACTOR BIOSYNTHESIS PROTEIN 1"/>
    <property type="match status" value="1"/>
</dbReference>
<dbReference type="InterPro" id="IPR023045">
    <property type="entry name" value="MoaC"/>
</dbReference>
<dbReference type="PROSITE" id="PS51918">
    <property type="entry name" value="RADICAL_SAM"/>
    <property type="match status" value="1"/>
</dbReference>
<comment type="similarity">
    <text evidence="5">In the N-terminal section; belongs to the radical SAM superfamily. MoaA family.</text>
</comment>
<dbReference type="InterPro" id="IPR047594">
    <property type="entry name" value="MoaC_bact/euk"/>
</dbReference>
<evidence type="ECO:0000256" key="5">
    <source>
        <dbReference type="ARBA" id="ARBA00009862"/>
    </source>
</evidence>
<dbReference type="CDD" id="cd01335">
    <property type="entry name" value="Radical_SAM"/>
    <property type="match status" value="1"/>
</dbReference>
<evidence type="ECO:0000256" key="7">
    <source>
        <dbReference type="ARBA" id="ARBA00022691"/>
    </source>
</evidence>
<dbReference type="GO" id="GO:0006777">
    <property type="term" value="P:Mo-molybdopterin cofactor biosynthetic process"/>
    <property type="evidence" value="ECO:0007669"/>
    <property type="project" value="UniProtKB-KW"/>
</dbReference>
<keyword evidence="6" id="KW-0004">4Fe-4S</keyword>
<evidence type="ECO:0000256" key="9">
    <source>
        <dbReference type="ARBA" id="ARBA00022741"/>
    </source>
</evidence>
<keyword evidence="8" id="KW-0479">Metal-binding</keyword>
<dbReference type="GO" id="GO:0061798">
    <property type="term" value="F:GTP 3',8'-cyclase activity"/>
    <property type="evidence" value="ECO:0007669"/>
    <property type="project" value="UniProtKB-EC"/>
</dbReference>
<dbReference type="InterPro" id="IPR010505">
    <property type="entry name" value="MoaA_twitch"/>
</dbReference>
<dbReference type="InterPro" id="IPR058240">
    <property type="entry name" value="rSAM_sf"/>
</dbReference>
<dbReference type="InterPro" id="IPR006638">
    <property type="entry name" value="Elp3/MiaA/NifB-like_rSAM"/>
</dbReference>
<keyword evidence="13" id="KW-0501">Molybdenum cofactor biosynthesis</keyword>
<evidence type="ECO:0000313" key="18">
    <source>
        <dbReference type="Proteomes" id="UP001145021"/>
    </source>
</evidence>
<keyword evidence="7" id="KW-0949">S-adenosyl-L-methionine</keyword>
<dbReference type="InterPro" id="IPR000385">
    <property type="entry name" value="MoaA_NifB_PqqE_Fe-S-bd_CS"/>
</dbReference>
<dbReference type="Gene3D" id="3.30.70.640">
    <property type="entry name" value="Molybdopterin cofactor biosynthesis C (MoaC) domain"/>
    <property type="match status" value="1"/>
</dbReference>
<dbReference type="InterPro" id="IPR013785">
    <property type="entry name" value="Aldolase_TIM"/>
</dbReference>
<dbReference type="InterPro" id="IPR036522">
    <property type="entry name" value="MoaC_sf"/>
</dbReference>
<keyword evidence="10" id="KW-0408">Iron</keyword>
<evidence type="ECO:0000256" key="4">
    <source>
        <dbReference type="ARBA" id="ARBA00008484"/>
    </source>
</evidence>
<dbReference type="NCBIfam" id="TIGR02666">
    <property type="entry name" value="moaA"/>
    <property type="match status" value="1"/>
</dbReference>
<dbReference type="PROSITE" id="PS01305">
    <property type="entry name" value="MOAA_NIFB_PQQE"/>
    <property type="match status" value="1"/>
</dbReference>
<dbReference type="SFLD" id="SFLDG01386">
    <property type="entry name" value="main_SPASM_domain-containing"/>
    <property type="match status" value="1"/>
</dbReference>